<evidence type="ECO:0000256" key="8">
    <source>
        <dbReference type="SAM" id="Coils"/>
    </source>
</evidence>
<sequence>MAMNPQAFLPRRRRPSAASFISPKFSRMELLQSLVLLSQDITNLQPFKYLLRPTFLSMIRKVKLLESLFEELLRNSRDNSRRFSASSSAVLCLEEMYILLQRIKTLIEDCTNGSKIWLLMQAEATSNAFSEITSELSTLLDVLPVAELGLGDDMEELVGLVRRQCSAHPKAAEPLVAPSDESLRRDVALILKKIEDEVVPNQPKLKEVFERLGLLDSSSCRDEMESLEEEVQNQANERSKSEVVALIGLVRYAKCVLYGGSTPRTDFQQRRSASGLAVPSDFRCPITLDLMRDPVVVATGQTYDRDSISLWIQSGHSSCPKTGQTLEHSNLIPNRALRNLIALWCCEQRIPFEERPPGEGGSRSHSTAANKAALEATKMTASYLINKLAGSSSMEAANTIIYELRVLAKTDSDSRTCIADAGAIPLLVGYLGADVGSANPSLQVNAVTTMLNLSILEENKTKIMEADGAIDGIVGVLQSGATWEAKGNAAAAIFSLSGVRSYVRRLGRRADVVKGLIGLAMEGPNSSKKDALAAILNLATDRDTAGKLVEAGVLEMASELMGGLQDEAVAVLEAVVRRGGAVAAVASYATIHKLTVLLREGSERSRERAVSTLVMICRKAGPEAVAELATVQGIERIIWELRGTGTLRAKRKAASLLKIIRRWVAGQDSAAVSEPYMTTNMTTAVSSSTRIMLPS</sequence>
<gene>
    <name evidence="10" type="ORF">SAY86_030012</name>
</gene>
<dbReference type="PANTHER" id="PTHR23315:SF63">
    <property type="entry name" value="U-BOX DOMAIN-CONTAINING PROTEIN 16"/>
    <property type="match status" value="1"/>
</dbReference>
<protein>
    <recommendedName>
        <fullName evidence="3">RING-type E3 ubiquitin transferase</fullName>
        <ecNumber evidence="3">2.3.2.27</ecNumber>
    </recommendedName>
</protein>
<dbReference type="Pfam" id="PF04564">
    <property type="entry name" value="U-box"/>
    <property type="match status" value="1"/>
</dbReference>
<evidence type="ECO:0000256" key="1">
    <source>
        <dbReference type="ARBA" id="ARBA00000900"/>
    </source>
</evidence>
<keyword evidence="5" id="KW-0677">Repeat</keyword>
<dbReference type="Gene3D" id="1.25.10.10">
    <property type="entry name" value="Leucine-rich Repeat Variant"/>
    <property type="match status" value="1"/>
</dbReference>
<dbReference type="GO" id="GO:0007166">
    <property type="term" value="P:cell surface receptor signaling pathway"/>
    <property type="evidence" value="ECO:0007669"/>
    <property type="project" value="InterPro"/>
</dbReference>
<evidence type="ECO:0000259" key="9">
    <source>
        <dbReference type="PROSITE" id="PS51698"/>
    </source>
</evidence>
<dbReference type="PROSITE" id="PS51698">
    <property type="entry name" value="U_BOX"/>
    <property type="match status" value="1"/>
</dbReference>
<dbReference type="InterPro" id="IPR058678">
    <property type="entry name" value="ARM_PUB"/>
</dbReference>
<dbReference type="GO" id="GO:0061630">
    <property type="term" value="F:ubiquitin protein ligase activity"/>
    <property type="evidence" value="ECO:0007669"/>
    <property type="project" value="UniProtKB-EC"/>
</dbReference>
<name>A0AAN7RGQ4_TRANT</name>
<dbReference type="Pfam" id="PF25368">
    <property type="entry name" value="PUB10_N"/>
    <property type="match status" value="1"/>
</dbReference>
<dbReference type="InterPro" id="IPR016024">
    <property type="entry name" value="ARM-type_fold"/>
</dbReference>
<evidence type="ECO:0000256" key="2">
    <source>
        <dbReference type="ARBA" id="ARBA00004906"/>
    </source>
</evidence>
<dbReference type="GO" id="GO:0016567">
    <property type="term" value="P:protein ubiquitination"/>
    <property type="evidence" value="ECO:0007669"/>
    <property type="project" value="InterPro"/>
</dbReference>
<accession>A0AAN7RGQ4</accession>
<comment type="caution">
    <text evidence="10">The sequence shown here is derived from an EMBL/GenBank/DDBJ whole genome shotgun (WGS) entry which is preliminary data.</text>
</comment>
<keyword evidence="4" id="KW-0808">Transferase</keyword>
<dbReference type="SUPFAM" id="SSF48371">
    <property type="entry name" value="ARM repeat"/>
    <property type="match status" value="1"/>
</dbReference>
<dbReference type="Proteomes" id="UP001346149">
    <property type="component" value="Unassembled WGS sequence"/>
</dbReference>
<keyword evidence="11" id="KW-1185">Reference proteome</keyword>
<evidence type="ECO:0000256" key="4">
    <source>
        <dbReference type="ARBA" id="ARBA00022679"/>
    </source>
</evidence>
<dbReference type="EMBL" id="JAXQNO010000005">
    <property type="protein sequence ID" value="KAK4797686.1"/>
    <property type="molecule type" value="Genomic_DNA"/>
</dbReference>
<comment type="pathway">
    <text evidence="2">Protein modification; protein ubiquitination.</text>
</comment>
<dbReference type="InterPro" id="IPR057623">
    <property type="entry name" value="PUB12-19-like_N"/>
</dbReference>
<feature type="repeat" description="ARM" evidence="7">
    <location>
        <begin position="422"/>
        <end position="468"/>
    </location>
</feature>
<feature type="coiled-coil region" evidence="8">
    <location>
        <begin position="217"/>
        <end position="244"/>
    </location>
</feature>
<evidence type="ECO:0000313" key="10">
    <source>
        <dbReference type="EMBL" id="KAK4797686.1"/>
    </source>
</evidence>
<dbReference type="Gene3D" id="1.20.930.20">
    <property type="entry name" value="Adaptor protein Cbl, N-terminal domain"/>
    <property type="match status" value="1"/>
</dbReference>
<dbReference type="CDD" id="cd16664">
    <property type="entry name" value="RING-Ubox_PUB"/>
    <property type="match status" value="1"/>
</dbReference>
<comment type="catalytic activity">
    <reaction evidence="1">
        <text>S-ubiquitinyl-[E2 ubiquitin-conjugating enzyme]-L-cysteine + [acceptor protein]-L-lysine = [E2 ubiquitin-conjugating enzyme]-L-cysteine + N(6)-ubiquitinyl-[acceptor protein]-L-lysine.</text>
        <dbReference type="EC" id="2.3.2.27"/>
    </reaction>
</comment>
<evidence type="ECO:0000256" key="7">
    <source>
        <dbReference type="PROSITE-ProRule" id="PRU00259"/>
    </source>
</evidence>
<keyword evidence="6" id="KW-0833">Ubl conjugation pathway</keyword>
<dbReference type="Pfam" id="PF25598">
    <property type="entry name" value="ARM_PUB"/>
    <property type="match status" value="1"/>
</dbReference>
<dbReference type="Gene3D" id="3.30.40.10">
    <property type="entry name" value="Zinc/RING finger domain, C3HC4 (zinc finger)"/>
    <property type="match status" value="1"/>
</dbReference>
<dbReference type="InterPro" id="IPR011989">
    <property type="entry name" value="ARM-like"/>
</dbReference>
<dbReference type="InterPro" id="IPR045210">
    <property type="entry name" value="RING-Ubox_PUB"/>
</dbReference>
<dbReference type="InterPro" id="IPR036537">
    <property type="entry name" value="Adaptor_Cbl_N_dom_sf"/>
</dbReference>
<evidence type="ECO:0000256" key="3">
    <source>
        <dbReference type="ARBA" id="ARBA00012483"/>
    </source>
</evidence>
<dbReference type="AlphaFoldDB" id="A0AAN7RGQ4"/>
<reference evidence="10 11" key="1">
    <citation type="journal article" date="2023" name="Hortic Res">
        <title>Pangenome of water caltrop reveals structural variations and asymmetric subgenome divergence after allopolyploidization.</title>
        <authorList>
            <person name="Zhang X."/>
            <person name="Chen Y."/>
            <person name="Wang L."/>
            <person name="Yuan Y."/>
            <person name="Fang M."/>
            <person name="Shi L."/>
            <person name="Lu R."/>
            <person name="Comes H.P."/>
            <person name="Ma Y."/>
            <person name="Chen Y."/>
            <person name="Huang G."/>
            <person name="Zhou Y."/>
            <person name="Zheng Z."/>
            <person name="Qiu Y."/>
        </authorList>
    </citation>
    <scope>NUCLEOTIDE SEQUENCE [LARGE SCALE GENOMIC DNA]</scope>
    <source>
        <strain evidence="10">F231</strain>
    </source>
</reference>
<proteinExistence type="predicted"/>
<dbReference type="SUPFAM" id="SSF57850">
    <property type="entry name" value="RING/U-box"/>
    <property type="match status" value="1"/>
</dbReference>
<organism evidence="10 11">
    <name type="scientific">Trapa natans</name>
    <name type="common">Water chestnut</name>
    <dbReference type="NCBI Taxonomy" id="22666"/>
    <lineage>
        <taxon>Eukaryota</taxon>
        <taxon>Viridiplantae</taxon>
        <taxon>Streptophyta</taxon>
        <taxon>Embryophyta</taxon>
        <taxon>Tracheophyta</taxon>
        <taxon>Spermatophyta</taxon>
        <taxon>Magnoliopsida</taxon>
        <taxon>eudicotyledons</taxon>
        <taxon>Gunneridae</taxon>
        <taxon>Pentapetalae</taxon>
        <taxon>rosids</taxon>
        <taxon>malvids</taxon>
        <taxon>Myrtales</taxon>
        <taxon>Lythraceae</taxon>
        <taxon>Trapa</taxon>
    </lineage>
</organism>
<dbReference type="InterPro" id="IPR000225">
    <property type="entry name" value="Armadillo"/>
</dbReference>
<evidence type="ECO:0000256" key="6">
    <source>
        <dbReference type="ARBA" id="ARBA00022786"/>
    </source>
</evidence>
<dbReference type="FunFam" id="3.30.40.10:FF:000442">
    <property type="entry name" value="RING-type E3 ubiquitin transferase"/>
    <property type="match status" value="1"/>
</dbReference>
<dbReference type="PANTHER" id="PTHR23315">
    <property type="entry name" value="U BOX DOMAIN-CONTAINING"/>
    <property type="match status" value="1"/>
</dbReference>
<dbReference type="InterPro" id="IPR003613">
    <property type="entry name" value="Ubox_domain"/>
</dbReference>
<evidence type="ECO:0000256" key="5">
    <source>
        <dbReference type="ARBA" id="ARBA00022737"/>
    </source>
</evidence>
<dbReference type="EC" id="2.3.2.27" evidence="3"/>
<dbReference type="InterPro" id="IPR013083">
    <property type="entry name" value="Znf_RING/FYVE/PHD"/>
</dbReference>
<dbReference type="PROSITE" id="PS50176">
    <property type="entry name" value="ARM_REPEAT"/>
    <property type="match status" value="1"/>
</dbReference>
<evidence type="ECO:0000313" key="11">
    <source>
        <dbReference type="Proteomes" id="UP001346149"/>
    </source>
</evidence>
<keyword evidence="8" id="KW-0175">Coiled coil</keyword>
<feature type="domain" description="U-box" evidence="9">
    <location>
        <begin position="277"/>
        <end position="351"/>
    </location>
</feature>
<dbReference type="SMART" id="SM00504">
    <property type="entry name" value="Ubox"/>
    <property type="match status" value="1"/>
</dbReference>